<evidence type="ECO:0000256" key="6">
    <source>
        <dbReference type="ARBA" id="ARBA00022692"/>
    </source>
</evidence>
<feature type="transmembrane region" description="Helical" evidence="12">
    <location>
        <begin position="119"/>
        <end position="140"/>
    </location>
</feature>
<name>A0A182UUH6_ANOME</name>
<evidence type="ECO:0000256" key="1">
    <source>
        <dbReference type="ARBA" id="ARBA00004477"/>
    </source>
</evidence>
<reference evidence="14" key="1">
    <citation type="submission" date="2020-05" db="UniProtKB">
        <authorList>
            <consortium name="EnsemblMetazoa"/>
        </authorList>
    </citation>
    <scope>IDENTIFICATION</scope>
    <source>
        <strain evidence="14">MAF</strain>
    </source>
</reference>
<keyword evidence="12" id="KW-0594">Phospholipid biosynthesis</keyword>
<dbReference type="Pfam" id="PF03034">
    <property type="entry name" value="PSS"/>
    <property type="match status" value="1"/>
</dbReference>
<keyword evidence="6 12" id="KW-0812">Transmembrane</keyword>
<comment type="similarity">
    <text evidence="4 12">Belongs to the phosphatidyl serine synthase family.</text>
</comment>
<evidence type="ECO:0000313" key="15">
    <source>
        <dbReference type="Proteomes" id="UP000075903"/>
    </source>
</evidence>
<feature type="transmembrane region" description="Helical" evidence="12">
    <location>
        <begin position="270"/>
        <end position="290"/>
    </location>
</feature>
<dbReference type="GO" id="GO:0106245">
    <property type="term" value="F:L-serine-phosphatidylethanolamine phosphatidyltransferase activity"/>
    <property type="evidence" value="ECO:0007669"/>
    <property type="project" value="UniProtKB-UniRule"/>
</dbReference>
<dbReference type="GO" id="GO:0005789">
    <property type="term" value="C:endoplasmic reticulum membrane"/>
    <property type="evidence" value="ECO:0007669"/>
    <property type="project" value="UniProtKB-SubCell"/>
</dbReference>
<dbReference type="STRING" id="30066.A0A182UUH6"/>
<keyword evidence="10 12" id="KW-0472">Membrane</keyword>
<comment type="pathway">
    <text evidence="3">Lipid metabolism.</text>
</comment>
<keyword evidence="15" id="KW-1185">Reference proteome</keyword>
<feature type="transmembrane region" description="Helical" evidence="12">
    <location>
        <begin position="183"/>
        <end position="203"/>
    </location>
</feature>
<evidence type="ECO:0000256" key="13">
    <source>
        <dbReference type="SAM" id="MobiDB-lite"/>
    </source>
</evidence>
<comment type="pathway">
    <text evidence="2 12">Phospholipid metabolism; phosphatidylserine biosynthesis.</text>
</comment>
<evidence type="ECO:0000256" key="3">
    <source>
        <dbReference type="ARBA" id="ARBA00005189"/>
    </source>
</evidence>
<keyword evidence="12" id="KW-0444">Lipid biosynthesis</keyword>
<comment type="subcellular location">
    <subcellularLocation>
        <location evidence="1 12">Endoplasmic reticulum membrane</location>
        <topology evidence="1 12">Multi-pass membrane protein</topology>
    </subcellularLocation>
</comment>
<feature type="region of interest" description="Disordered" evidence="13">
    <location>
        <begin position="513"/>
        <end position="564"/>
    </location>
</feature>
<dbReference type="InterPro" id="IPR004277">
    <property type="entry name" value="PSS"/>
</dbReference>
<sequence>MVSEVICLLPKETQIYQLPVRNRHTHTHARIHARLAENAEPTAAAAAESFPDDGVIVLRSRRNMKKRGGSPQPAPPPRPATADGGIGSESLLHASQHTMAVNEFKFINERPVDDISLNFFYKPHTITLLAVSIFGVMYFAFVRDQSDIQENIWAGMVCVIFFFLIISVLAFPNGPFTRPHPVVWRMLFGLSVLYLMLLQFLMFQDYKSIMGIFYWFDPKLRDFHIDMEKQYAANCSDMSFERIWSHVDVFAWGHFLGWAFKAVLIRHMGILWAISVMWEITEITFAHLLPNFAECWWDALILDVLVCNGFGIWCGLKICKLLEMREYKWASIRDISSTTGKLKRAVLQFTPESWAPVRWLDPKCTYMRFFAVSQLVLLWQLTELNTFFLKHIFEMPPSHPVVIGRLVFVGLFTAPSVRQYYIYVTDTRCKRLGTQCWVYIAILVSEAILCIKNGKELFERTQVKNIVVWLIIQAVLSVLFVYGCMLWHRYVEEDDSRDGSPVKQVNRTFKDSAIVSGDSKGIKGGSSSAKSSPHSTPTKKVRSQQQGSSIPLGTAGKSVREHVE</sequence>
<evidence type="ECO:0000256" key="8">
    <source>
        <dbReference type="ARBA" id="ARBA00022989"/>
    </source>
</evidence>
<feature type="transmembrane region" description="Helical" evidence="12">
    <location>
        <begin position="436"/>
        <end position="454"/>
    </location>
</feature>
<feature type="transmembrane region" description="Helical" evidence="12">
    <location>
        <begin position="466"/>
        <end position="487"/>
    </location>
</feature>
<evidence type="ECO:0000256" key="4">
    <source>
        <dbReference type="ARBA" id="ARBA00008671"/>
    </source>
</evidence>
<dbReference type="Proteomes" id="UP000075903">
    <property type="component" value="Unassembled WGS sequence"/>
</dbReference>
<evidence type="ECO:0000256" key="12">
    <source>
        <dbReference type="RuleBase" id="RU368094"/>
    </source>
</evidence>
<dbReference type="AlphaFoldDB" id="A0A182UUH6"/>
<dbReference type="EC" id="2.7.8.29" evidence="12"/>
<dbReference type="VEuPathDB" id="VectorBase:AMEM21_002488"/>
<feature type="region of interest" description="Disordered" evidence="13">
    <location>
        <begin position="63"/>
        <end position="87"/>
    </location>
</feature>
<keyword evidence="9 12" id="KW-0443">Lipid metabolism</keyword>
<evidence type="ECO:0000256" key="7">
    <source>
        <dbReference type="ARBA" id="ARBA00022824"/>
    </source>
</evidence>
<dbReference type="VEuPathDB" id="VectorBase:AMEM003873"/>
<evidence type="ECO:0000256" key="10">
    <source>
        <dbReference type="ARBA" id="ARBA00023136"/>
    </source>
</evidence>
<proteinExistence type="inferred from homology"/>
<evidence type="ECO:0000256" key="2">
    <source>
        <dbReference type="ARBA" id="ARBA00004916"/>
    </source>
</evidence>
<organism evidence="14 15">
    <name type="scientific">Anopheles merus</name>
    <name type="common">Mosquito</name>
    <dbReference type="NCBI Taxonomy" id="30066"/>
    <lineage>
        <taxon>Eukaryota</taxon>
        <taxon>Metazoa</taxon>
        <taxon>Ecdysozoa</taxon>
        <taxon>Arthropoda</taxon>
        <taxon>Hexapoda</taxon>
        <taxon>Insecta</taxon>
        <taxon>Pterygota</taxon>
        <taxon>Neoptera</taxon>
        <taxon>Endopterygota</taxon>
        <taxon>Diptera</taxon>
        <taxon>Nematocera</taxon>
        <taxon>Culicoidea</taxon>
        <taxon>Culicidae</taxon>
        <taxon>Anophelinae</taxon>
        <taxon>Anopheles</taxon>
    </lineage>
</organism>
<dbReference type="PANTHER" id="PTHR15362:SF15">
    <property type="entry name" value="PHOSPHATIDYLSERINE SYNTHASE 1"/>
    <property type="match status" value="1"/>
</dbReference>
<dbReference type="GO" id="GO:0006659">
    <property type="term" value="P:phosphatidylserine biosynthetic process"/>
    <property type="evidence" value="ECO:0007669"/>
    <property type="project" value="UniProtKB-UniRule"/>
</dbReference>
<comment type="function">
    <text evidence="12">Catalyzes a base-exchange reaction in which the polar head group of phosphatidylethanolamine (PE) is replaced by L-serine.</text>
</comment>
<comment type="catalytic activity">
    <reaction evidence="12">
        <text>a 1,2-diacyl-sn-glycero-3-phosphoethanolamine + L-serine = a 1,2-diacyl-sn-glycero-3-phospho-L-serine + ethanolamine</text>
        <dbReference type="Rhea" id="RHEA:27606"/>
        <dbReference type="ChEBI" id="CHEBI:33384"/>
        <dbReference type="ChEBI" id="CHEBI:57262"/>
        <dbReference type="ChEBI" id="CHEBI:57603"/>
        <dbReference type="ChEBI" id="CHEBI:64612"/>
        <dbReference type="EC" id="2.7.8.29"/>
    </reaction>
</comment>
<keyword evidence="7 12" id="KW-0256">Endoplasmic reticulum</keyword>
<evidence type="ECO:0000313" key="14">
    <source>
        <dbReference type="EnsemblMetazoa" id="AMEM003873-PA"/>
    </source>
</evidence>
<accession>A0A182UUH6</accession>
<feature type="transmembrane region" description="Helical" evidence="12">
    <location>
        <begin position="296"/>
        <end position="316"/>
    </location>
</feature>
<evidence type="ECO:0000256" key="11">
    <source>
        <dbReference type="ARBA" id="ARBA00023264"/>
    </source>
</evidence>
<feature type="compositionally biased region" description="Low complexity" evidence="13">
    <location>
        <begin position="525"/>
        <end position="536"/>
    </location>
</feature>
<protein>
    <recommendedName>
        <fullName evidence="12">Phosphatidylserine synthase</fullName>
        <ecNumber evidence="12">2.7.8.29</ecNumber>
    </recommendedName>
    <alternativeName>
        <fullName evidence="12">Serine-exchange enzyme</fullName>
    </alternativeName>
</protein>
<keyword evidence="8 12" id="KW-1133">Transmembrane helix</keyword>
<feature type="transmembrane region" description="Helical" evidence="12">
    <location>
        <begin position="152"/>
        <end position="171"/>
    </location>
</feature>
<keyword evidence="5 12" id="KW-0808">Transferase</keyword>
<keyword evidence="11 12" id="KW-1208">Phospholipid metabolism</keyword>
<evidence type="ECO:0000256" key="5">
    <source>
        <dbReference type="ARBA" id="ARBA00022679"/>
    </source>
</evidence>
<dbReference type="PANTHER" id="PTHR15362">
    <property type="entry name" value="PHOSPHATIDYLINOSITOL SYNTHASE"/>
    <property type="match status" value="1"/>
</dbReference>
<dbReference type="UniPathway" id="UPA00948"/>
<evidence type="ECO:0000256" key="9">
    <source>
        <dbReference type="ARBA" id="ARBA00023098"/>
    </source>
</evidence>
<dbReference type="EnsemblMetazoa" id="AMEM003873-RA">
    <property type="protein sequence ID" value="AMEM003873-PA"/>
    <property type="gene ID" value="AMEM003873"/>
</dbReference>